<evidence type="ECO:0000313" key="2">
    <source>
        <dbReference type="Proteomes" id="UP000887159"/>
    </source>
</evidence>
<evidence type="ECO:0000313" key="1">
    <source>
        <dbReference type="EMBL" id="GFX98028.1"/>
    </source>
</evidence>
<comment type="caution">
    <text evidence="1">The sequence shown here is derived from an EMBL/GenBank/DDBJ whole genome shotgun (WGS) entry which is preliminary data.</text>
</comment>
<protein>
    <submittedName>
        <fullName evidence="1">Uncharacterized protein</fullName>
    </submittedName>
</protein>
<dbReference type="EMBL" id="BMAU01021201">
    <property type="protein sequence ID" value="GFX98028.1"/>
    <property type="molecule type" value="Genomic_DNA"/>
</dbReference>
<proteinExistence type="predicted"/>
<name>A0A8X6V864_TRICX</name>
<dbReference type="Proteomes" id="UP000887159">
    <property type="component" value="Unassembled WGS sequence"/>
</dbReference>
<reference evidence="1" key="1">
    <citation type="submission" date="2020-08" db="EMBL/GenBank/DDBJ databases">
        <title>Multicomponent nature underlies the extraordinary mechanical properties of spider dragline silk.</title>
        <authorList>
            <person name="Kono N."/>
            <person name="Nakamura H."/>
            <person name="Mori M."/>
            <person name="Yoshida Y."/>
            <person name="Ohtoshi R."/>
            <person name="Malay A.D."/>
            <person name="Moran D.A.P."/>
            <person name="Tomita M."/>
            <person name="Numata K."/>
            <person name="Arakawa K."/>
        </authorList>
    </citation>
    <scope>NUCLEOTIDE SEQUENCE</scope>
</reference>
<organism evidence="1 2">
    <name type="scientific">Trichonephila clavipes</name>
    <name type="common">Golden silk orbweaver</name>
    <name type="synonym">Nephila clavipes</name>
    <dbReference type="NCBI Taxonomy" id="2585209"/>
    <lineage>
        <taxon>Eukaryota</taxon>
        <taxon>Metazoa</taxon>
        <taxon>Ecdysozoa</taxon>
        <taxon>Arthropoda</taxon>
        <taxon>Chelicerata</taxon>
        <taxon>Arachnida</taxon>
        <taxon>Araneae</taxon>
        <taxon>Araneomorphae</taxon>
        <taxon>Entelegynae</taxon>
        <taxon>Araneoidea</taxon>
        <taxon>Nephilidae</taxon>
        <taxon>Trichonephila</taxon>
    </lineage>
</organism>
<accession>A0A8X6V864</accession>
<dbReference type="AlphaFoldDB" id="A0A8X6V864"/>
<keyword evidence="2" id="KW-1185">Reference proteome</keyword>
<gene>
    <name evidence="1" type="ORF">TNCV_4906781</name>
</gene>
<sequence>MLNGDQKAIRMEMVGNSISAADKYLYLLGRIVTGDEKWCVFIRPTIRKYISNLETTQSPGCRFQSADEVKSVSQTELKNVAKNGFQKCFDDLHNRRSMSVVAQGSYFEVGCVSAI</sequence>